<organism evidence="1 2">
    <name type="scientific">Hyalomma asiaticum</name>
    <name type="common">Tick</name>
    <dbReference type="NCBI Taxonomy" id="266040"/>
    <lineage>
        <taxon>Eukaryota</taxon>
        <taxon>Metazoa</taxon>
        <taxon>Ecdysozoa</taxon>
        <taxon>Arthropoda</taxon>
        <taxon>Chelicerata</taxon>
        <taxon>Arachnida</taxon>
        <taxon>Acari</taxon>
        <taxon>Parasitiformes</taxon>
        <taxon>Ixodida</taxon>
        <taxon>Ixodoidea</taxon>
        <taxon>Ixodidae</taxon>
        <taxon>Hyalomminae</taxon>
        <taxon>Hyalomma</taxon>
    </lineage>
</organism>
<name>A0ACB7S689_HYAAI</name>
<dbReference type="EMBL" id="CM023485">
    <property type="protein sequence ID" value="KAH6930135.1"/>
    <property type="molecule type" value="Genomic_DNA"/>
</dbReference>
<evidence type="ECO:0000313" key="2">
    <source>
        <dbReference type="Proteomes" id="UP000821845"/>
    </source>
</evidence>
<gene>
    <name evidence="1" type="ORF">HPB50_010397</name>
</gene>
<protein>
    <submittedName>
        <fullName evidence="1">Uncharacterized protein</fullName>
    </submittedName>
</protein>
<comment type="caution">
    <text evidence="1">The sequence shown here is derived from an EMBL/GenBank/DDBJ whole genome shotgun (WGS) entry which is preliminary data.</text>
</comment>
<accession>A0ACB7S689</accession>
<proteinExistence type="predicted"/>
<keyword evidence="2" id="KW-1185">Reference proteome</keyword>
<dbReference type="Proteomes" id="UP000821845">
    <property type="component" value="Chromosome 5"/>
</dbReference>
<sequence length="122" mass="13965">MAELKYVQYLLEEEKLILQSIGTLQEQANKLRVEEMNILSALRGLHDAAAQDEETLAVDLKNAEVMDVTEEHEELTNSQAIDLRVDNILNKPMDFPSAEQDVVEEDEDEPESKFTVLKNFMQ</sequence>
<reference evidence="1" key="1">
    <citation type="submission" date="2020-05" db="EMBL/GenBank/DDBJ databases">
        <title>Large-scale comparative analyses of tick genomes elucidate their genetic diversity and vector capacities.</title>
        <authorList>
            <person name="Jia N."/>
            <person name="Wang J."/>
            <person name="Shi W."/>
            <person name="Du L."/>
            <person name="Sun Y."/>
            <person name="Zhan W."/>
            <person name="Jiang J."/>
            <person name="Wang Q."/>
            <person name="Zhang B."/>
            <person name="Ji P."/>
            <person name="Sakyi L.B."/>
            <person name="Cui X."/>
            <person name="Yuan T."/>
            <person name="Jiang B."/>
            <person name="Yang W."/>
            <person name="Lam T.T.-Y."/>
            <person name="Chang Q."/>
            <person name="Ding S."/>
            <person name="Wang X."/>
            <person name="Zhu J."/>
            <person name="Ruan X."/>
            <person name="Zhao L."/>
            <person name="Wei J."/>
            <person name="Que T."/>
            <person name="Du C."/>
            <person name="Cheng J."/>
            <person name="Dai P."/>
            <person name="Han X."/>
            <person name="Huang E."/>
            <person name="Gao Y."/>
            <person name="Liu J."/>
            <person name="Shao H."/>
            <person name="Ye R."/>
            <person name="Li L."/>
            <person name="Wei W."/>
            <person name="Wang X."/>
            <person name="Wang C."/>
            <person name="Yang T."/>
            <person name="Huo Q."/>
            <person name="Li W."/>
            <person name="Guo W."/>
            <person name="Chen H."/>
            <person name="Zhou L."/>
            <person name="Ni X."/>
            <person name="Tian J."/>
            <person name="Zhou Y."/>
            <person name="Sheng Y."/>
            <person name="Liu T."/>
            <person name="Pan Y."/>
            <person name="Xia L."/>
            <person name="Li J."/>
            <person name="Zhao F."/>
            <person name="Cao W."/>
        </authorList>
    </citation>
    <scope>NUCLEOTIDE SEQUENCE</scope>
    <source>
        <strain evidence="1">Hyas-2018</strain>
    </source>
</reference>
<evidence type="ECO:0000313" key="1">
    <source>
        <dbReference type="EMBL" id="KAH6930135.1"/>
    </source>
</evidence>